<dbReference type="InterPro" id="IPR014729">
    <property type="entry name" value="Rossmann-like_a/b/a_fold"/>
</dbReference>
<keyword evidence="1" id="KW-0808">Transferase</keyword>
<dbReference type="PIRSF" id="PIRSF004976">
    <property type="entry name" value="ATPase_YdaO"/>
    <property type="match status" value="1"/>
</dbReference>
<dbReference type="PANTHER" id="PTHR43686:SF1">
    <property type="entry name" value="AMINOTRAN_5 DOMAIN-CONTAINING PROTEIN"/>
    <property type="match status" value="1"/>
</dbReference>
<dbReference type="RefSeq" id="WP_184653717.1">
    <property type="nucleotide sequence ID" value="NZ_JACHFR010000005.1"/>
</dbReference>
<evidence type="ECO:0000259" key="3">
    <source>
        <dbReference type="Pfam" id="PF01171"/>
    </source>
</evidence>
<dbReference type="AlphaFoldDB" id="A0A7M1XND0"/>
<dbReference type="CDD" id="cd24138">
    <property type="entry name" value="TtcA-like"/>
    <property type="match status" value="1"/>
</dbReference>
<sequence>MANPYIYSLIDKAVYDYSLIEKGDRILIGASGGKDSTALIEYFASRKLRKNSDFEFTALHIQSEFGGPIPENIRMLFEKWNVDFKKIEIDVQGRLAEGKKMSCYWCSSQRRKELLVYAKEHGYNKIALGHHLDDILATVIMNALQKAELSTMIPKLKLENFPVTFIRPLCYTPEDVIIEHAKETGYYGFTCTCTFQDNSARKAARKKLDYLTDGDRILKEHLFNALRKIKPEYLP</sequence>
<organism evidence="4 5">
    <name type="scientific">Treponema rectale</name>
    <dbReference type="NCBI Taxonomy" id="744512"/>
    <lineage>
        <taxon>Bacteria</taxon>
        <taxon>Pseudomonadati</taxon>
        <taxon>Spirochaetota</taxon>
        <taxon>Spirochaetia</taxon>
        <taxon>Spirochaetales</taxon>
        <taxon>Treponemataceae</taxon>
        <taxon>Treponema</taxon>
    </lineage>
</organism>
<accession>A0A7M1XND0</accession>
<dbReference type="Proteomes" id="UP000593591">
    <property type="component" value="Chromosome"/>
</dbReference>
<dbReference type="PANTHER" id="PTHR43686">
    <property type="entry name" value="SULFURTRANSFERASE-RELATED"/>
    <property type="match status" value="1"/>
</dbReference>
<dbReference type="KEGG" id="trc:DYE49_09330"/>
<dbReference type="InterPro" id="IPR035107">
    <property type="entry name" value="tRNA_thiolation_TtcA_Ctu1"/>
</dbReference>
<feature type="binding site" evidence="2">
    <location>
        <position position="134"/>
    </location>
    <ligand>
        <name>ATP</name>
        <dbReference type="ChEBI" id="CHEBI:30616"/>
    </ligand>
</feature>
<dbReference type="GO" id="GO:0005524">
    <property type="term" value="F:ATP binding"/>
    <property type="evidence" value="ECO:0007669"/>
    <property type="project" value="UniProtKB-KW"/>
</dbReference>
<protein>
    <submittedName>
        <fullName evidence="4">tRNA 2-thiocytidine biosynthesis protein TtcA</fullName>
    </submittedName>
</protein>
<evidence type="ECO:0000256" key="2">
    <source>
        <dbReference type="PIRSR" id="PIRSR004976-51"/>
    </source>
</evidence>
<dbReference type="EMBL" id="CP031517">
    <property type="protein sequence ID" value="QOS40650.1"/>
    <property type="molecule type" value="Genomic_DNA"/>
</dbReference>
<dbReference type="GO" id="GO:0016740">
    <property type="term" value="F:transferase activity"/>
    <property type="evidence" value="ECO:0007669"/>
    <property type="project" value="UniProtKB-KW"/>
</dbReference>
<feature type="binding site" evidence="2">
    <location>
        <position position="61"/>
    </location>
    <ligand>
        <name>ATP</name>
        <dbReference type="ChEBI" id="CHEBI:30616"/>
    </ligand>
</feature>
<name>A0A7M1XND0_9SPIR</name>
<feature type="domain" description="tRNA(Ile)-lysidine/2-thiocytidine synthase N-terminal" evidence="3">
    <location>
        <begin position="26"/>
        <end position="185"/>
    </location>
</feature>
<proteinExistence type="predicted"/>
<gene>
    <name evidence="4" type="ORF">DYE49_09330</name>
</gene>
<dbReference type="Gene3D" id="3.40.50.620">
    <property type="entry name" value="HUPs"/>
    <property type="match status" value="1"/>
</dbReference>
<dbReference type="GO" id="GO:0008033">
    <property type="term" value="P:tRNA processing"/>
    <property type="evidence" value="ECO:0007669"/>
    <property type="project" value="InterPro"/>
</dbReference>
<feature type="binding site" evidence="2">
    <location>
        <position position="35"/>
    </location>
    <ligand>
        <name>ATP</name>
        <dbReference type="ChEBI" id="CHEBI:30616"/>
    </ligand>
</feature>
<evidence type="ECO:0000313" key="4">
    <source>
        <dbReference type="EMBL" id="QOS40650.1"/>
    </source>
</evidence>
<feature type="binding site" evidence="2">
    <location>
        <begin position="29"/>
        <end position="31"/>
    </location>
    <ligand>
        <name>ATP</name>
        <dbReference type="ChEBI" id="CHEBI:30616"/>
    </ligand>
</feature>
<feature type="binding site" evidence="2">
    <location>
        <position position="129"/>
    </location>
    <ligand>
        <name>ATP</name>
        <dbReference type="ChEBI" id="CHEBI:30616"/>
    </ligand>
</feature>
<dbReference type="Pfam" id="PF01171">
    <property type="entry name" value="ATP_bind_3"/>
    <property type="match status" value="1"/>
</dbReference>
<reference evidence="4 5" key="1">
    <citation type="submission" date="2018-08" db="EMBL/GenBank/DDBJ databases">
        <title>The first complete genome of Treponema rectale (CHPAT), a commensal spirochete of the bovine rectum.</title>
        <authorList>
            <person name="Staton G.J."/>
            <person name="Clegg S.R."/>
            <person name="Carter S.D."/>
            <person name="Radford A.D."/>
            <person name="Darby A."/>
            <person name="Hall N."/>
            <person name="Birtles R.J."/>
            <person name="Evans N.J."/>
        </authorList>
    </citation>
    <scope>NUCLEOTIDE SEQUENCE [LARGE SCALE GENOMIC DNA]</scope>
    <source>
        <strain evidence="4 5">CHPA</strain>
    </source>
</reference>
<keyword evidence="2" id="KW-0067">ATP-binding</keyword>
<evidence type="ECO:0000256" key="1">
    <source>
        <dbReference type="ARBA" id="ARBA00022679"/>
    </source>
</evidence>
<keyword evidence="2" id="KW-0547">Nucleotide-binding</keyword>
<dbReference type="SUPFAM" id="SSF52402">
    <property type="entry name" value="Adenine nucleotide alpha hydrolases-like"/>
    <property type="match status" value="1"/>
</dbReference>
<dbReference type="InterPro" id="IPR011063">
    <property type="entry name" value="TilS/TtcA_N"/>
</dbReference>
<evidence type="ECO:0000313" key="5">
    <source>
        <dbReference type="Proteomes" id="UP000593591"/>
    </source>
</evidence>